<evidence type="ECO:0000256" key="1">
    <source>
        <dbReference type="ARBA" id="ARBA00010560"/>
    </source>
</evidence>
<accession>A0A922HY76</accession>
<feature type="compositionally biased region" description="Pro residues" evidence="2">
    <location>
        <begin position="44"/>
        <end position="61"/>
    </location>
</feature>
<keyword evidence="4" id="KW-1185">Reference proteome</keyword>
<feature type="compositionally biased region" description="Low complexity" evidence="2">
    <location>
        <begin position="195"/>
        <end position="212"/>
    </location>
</feature>
<dbReference type="InterPro" id="IPR026306">
    <property type="entry name" value="RSBN1/Dpy-2/CEP530"/>
</dbReference>
<dbReference type="Proteomes" id="UP000790347">
    <property type="component" value="Unassembled WGS sequence"/>
</dbReference>
<feature type="compositionally biased region" description="Polar residues" evidence="2">
    <location>
        <begin position="7"/>
        <end position="23"/>
    </location>
</feature>
<evidence type="ECO:0000313" key="3">
    <source>
        <dbReference type="EMBL" id="KAH9511444.1"/>
    </source>
</evidence>
<sequence>MKETSHKFQLQAKSHLSSNSQIKMSPESKNESNSNGRIHQPSSSSPPLPPPAAPPPPPPPSSSLSSSSSSSSCLSTTKKSSKVGPLSYRDRMKRKLSDTSSSSTTAATTTTTTTNAENNDPLYNAFKRMCQQDDSRRMLFRILAQDSSSTQATCSCTTTAANTLIKEFVQRLRCNVGKSENQHDESTSTNDDIDIAPSSSASTLSSSSSSSSLIHKQRKSERDNNNNVHVQTIKLDANDHPHHHQHQHQHQHHHHHHAHRHNSTVCNDNCCNNKTLSNQVKKSNVRIQCKIVQYLATQIRKLPLALSLSLMTPRLPMPAAELQNLRYGKYFRVEQCPNGYAKVLHLYWDEIAHLDRQQKLELAAEYMKESFREVKPNVSAYVISIIHNAAYYMPDWLEWLSDTNPNLAVKAGKLGQSGSDIETTTMTKYRQQVHKTYLNGTYRYGPLHQVSVVGTVHEEVGGYFPRLISILEKSPFLRLVMPWGPMSSLQHMSSPTESNDGPILWVRPGEQLIPTACLSSNSSSSNTPTKRQNQLRGLLRRSSEPREFMFEDRTKAHADQVGEGLERQTTAAVGVLKAIHCGQQPKYNRVTKDVVAFDAAHFDELTMKLQLDLYEPPVSQCITWIEDAKLNQLRREGVTYARVQLHDNDIYFLPRNIIHQFRTITAVTSIAWHVRLKSYYRDSVSAKHDKTDDNQAKDQSSHSNNRHQQQQRKHSITKKSNPNNKQRSDKQEESSSQDGKPVPNKRARIAYSTAAAADDDDDDDDDRREIDDAKTADLKSKIQEEDSENNGQFRKRRHSATTPEQNRLPFDKQRVHSEPPCIRKCKSRKQLVMKFLRQNSIIKQEQSSSQGPNDRKRKCLDDQHCCN</sequence>
<name>A0A922HY76_DERFA</name>
<dbReference type="PANTHER" id="PTHR13354">
    <property type="entry name" value="ROUND SPERMATID BASIC PROTEIN 1"/>
    <property type="match status" value="1"/>
</dbReference>
<comment type="caution">
    <text evidence="3">The sequence shown here is derived from an EMBL/GenBank/DDBJ whole genome shotgun (WGS) entry which is preliminary data.</text>
</comment>
<feature type="compositionally biased region" description="Low complexity" evidence="2">
    <location>
        <begin position="99"/>
        <end position="114"/>
    </location>
</feature>
<evidence type="ECO:0000256" key="2">
    <source>
        <dbReference type="SAM" id="MobiDB-lite"/>
    </source>
</evidence>
<feature type="compositionally biased region" description="Basic and acidic residues" evidence="2">
    <location>
        <begin position="767"/>
        <end position="784"/>
    </location>
</feature>
<dbReference type="PANTHER" id="PTHR13354:SF11">
    <property type="entry name" value="LYSINE-SPECIFIC DEMETHYLASE 9"/>
    <property type="match status" value="1"/>
</dbReference>
<reference evidence="3" key="1">
    <citation type="submission" date="2013-05" db="EMBL/GenBank/DDBJ databases">
        <authorList>
            <person name="Yim A.K.Y."/>
            <person name="Chan T.F."/>
            <person name="Ji K.M."/>
            <person name="Liu X.Y."/>
            <person name="Zhou J.W."/>
            <person name="Li R.Q."/>
            <person name="Yang K.Y."/>
            <person name="Li J."/>
            <person name="Li M."/>
            <person name="Law P.T.W."/>
            <person name="Wu Y.L."/>
            <person name="Cai Z.L."/>
            <person name="Qin H."/>
            <person name="Bao Y."/>
            <person name="Leung R.K.K."/>
            <person name="Ng P.K.S."/>
            <person name="Zou J."/>
            <person name="Zhong X.J."/>
            <person name="Ran P.X."/>
            <person name="Zhong N.S."/>
            <person name="Liu Z.G."/>
            <person name="Tsui S.K.W."/>
        </authorList>
    </citation>
    <scope>NUCLEOTIDE SEQUENCE</scope>
    <source>
        <strain evidence="3">Derf</strain>
        <tissue evidence="3">Whole organism</tissue>
    </source>
</reference>
<evidence type="ECO:0000313" key="4">
    <source>
        <dbReference type="Proteomes" id="UP000790347"/>
    </source>
</evidence>
<proteinExistence type="inferred from homology"/>
<feature type="region of interest" description="Disordered" evidence="2">
    <location>
        <begin position="838"/>
        <end position="867"/>
    </location>
</feature>
<feature type="compositionally biased region" description="Low complexity" evidence="2">
    <location>
        <begin position="62"/>
        <end position="72"/>
    </location>
</feature>
<feature type="compositionally biased region" description="Basic residues" evidence="2">
    <location>
        <begin position="241"/>
        <end position="262"/>
    </location>
</feature>
<protein>
    <submittedName>
        <fullName evidence="3">Round spermatid basic protein</fullName>
    </submittedName>
</protein>
<dbReference type="EMBL" id="ASGP02000004">
    <property type="protein sequence ID" value="KAH9511444.1"/>
    <property type="molecule type" value="Genomic_DNA"/>
</dbReference>
<comment type="similarity">
    <text evidence="1">Belongs to the round spermatid basic protein 1 family.</text>
</comment>
<feature type="region of interest" description="Disordered" evidence="2">
    <location>
        <begin position="684"/>
        <end position="819"/>
    </location>
</feature>
<dbReference type="AlphaFoldDB" id="A0A922HY76"/>
<feature type="region of interest" description="Disordered" evidence="2">
    <location>
        <begin position="1"/>
        <end position="120"/>
    </location>
</feature>
<organism evidence="3 4">
    <name type="scientific">Dermatophagoides farinae</name>
    <name type="common">American house dust mite</name>
    <dbReference type="NCBI Taxonomy" id="6954"/>
    <lineage>
        <taxon>Eukaryota</taxon>
        <taxon>Metazoa</taxon>
        <taxon>Ecdysozoa</taxon>
        <taxon>Arthropoda</taxon>
        <taxon>Chelicerata</taxon>
        <taxon>Arachnida</taxon>
        <taxon>Acari</taxon>
        <taxon>Acariformes</taxon>
        <taxon>Sarcoptiformes</taxon>
        <taxon>Astigmata</taxon>
        <taxon>Psoroptidia</taxon>
        <taxon>Analgoidea</taxon>
        <taxon>Pyroglyphidae</taxon>
        <taxon>Dermatophagoidinae</taxon>
        <taxon>Dermatophagoides</taxon>
    </lineage>
</organism>
<feature type="region of interest" description="Disordered" evidence="2">
    <location>
        <begin position="240"/>
        <end position="263"/>
    </location>
</feature>
<gene>
    <name evidence="3" type="primary">RSBN1</name>
    <name evidence="3" type="ORF">DERF_009907</name>
</gene>
<feature type="compositionally biased region" description="Basic and acidic residues" evidence="2">
    <location>
        <begin position="684"/>
        <end position="700"/>
    </location>
</feature>
<reference evidence="3" key="2">
    <citation type="journal article" date="2022" name="Res Sq">
        <title>Comparative Genomics Reveals Insights into the Divergent Evolution of Astigmatic Mites and Household Pest Adaptations.</title>
        <authorList>
            <person name="Xiong Q."/>
            <person name="Wan A.T.-Y."/>
            <person name="Liu X.-Y."/>
            <person name="Fung C.S.-H."/>
            <person name="Xiao X."/>
            <person name="Malainual N."/>
            <person name="Hou J."/>
            <person name="Wang L."/>
            <person name="Wang M."/>
            <person name="Yang K."/>
            <person name="Cui Y."/>
            <person name="Leung E."/>
            <person name="Nong W."/>
            <person name="Shin S.-K."/>
            <person name="Au S."/>
            <person name="Jeong K.Y."/>
            <person name="Chew F.T."/>
            <person name="Hui J."/>
            <person name="Leung T.F."/>
            <person name="Tungtrongchitr A."/>
            <person name="Zhong N."/>
            <person name="Liu Z."/>
            <person name="Tsui S."/>
        </authorList>
    </citation>
    <scope>NUCLEOTIDE SEQUENCE</scope>
    <source>
        <strain evidence="3">Derf</strain>
        <tissue evidence="3">Whole organism</tissue>
    </source>
</reference>
<feature type="compositionally biased region" description="Acidic residues" evidence="2">
    <location>
        <begin position="757"/>
        <end position="766"/>
    </location>
</feature>
<dbReference type="GO" id="GO:0005634">
    <property type="term" value="C:nucleus"/>
    <property type="evidence" value="ECO:0007669"/>
    <property type="project" value="InterPro"/>
</dbReference>
<feature type="compositionally biased region" description="Polar residues" evidence="2">
    <location>
        <begin position="838"/>
        <end position="852"/>
    </location>
</feature>
<feature type="region of interest" description="Disordered" evidence="2">
    <location>
        <begin position="178"/>
        <end position="227"/>
    </location>
</feature>
<feature type="region of interest" description="Disordered" evidence="2">
    <location>
        <begin position="516"/>
        <end position="538"/>
    </location>
</feature>